<protein>
    <recommendedName>
        <fullName evidence="4">CopG family transcriptional regulator</fullName>
    </recommendedName>
</protein>
<comment type="caution">
    <text evidence="2">The sequence shown here is derived from an EMBL/GenBank/DDBJ whole genome shotgun (WGS) entry which is preliminary data.</text>
</comment>
<feature type="region of interest" description="Disordered" evidence="1">
    <location>
        <begin position="51"/>
        <end position="70"/>
    </location>
</feature>
<evidence type="ECO:0000313" key="3">
    <source>
        <dbReference type="Proteomes" id="UP000679725"/>
    </source>
</evidence>
<organism evidence="2 3">
    <name type="scientific">Dyadobacter linearis</name>
    <dbReference type="NCBI Taxonomy" id="2823330"/>
    <lineage>
        <taxon>Bacteria</taxon>
        <taxon>Pseudomonadati</taxon>
        <taxon>Bacteroidota</taxon>
        <taxon>Cytophagia</taxon>
        <taxon>Cytophagales</taxon>
        <taxon>Spirosomataceae</taxon>
        <taxon>Dyadobacter</taxon>
    </lineage>
</organism>
<accession>A0ABN7RAP1</accession>
<reference evidence="2 3" key="1">
    <citation type="submission" date="2021-04" db="EMBL/GenBank/DDBJ databases">
        <authorList>
            <person name="Rodrigo-Torres L."/>
            <person name="Arahal R. D."/>
            <person name="Lucena T."/>
        </authorList>
    </citation>
    <scope>NUCLEOTIDE SEQUENCE [LARGE SCALE GENOMIC DNA]</scope>
    <source>
        <strain evidence="2 3">CECT 9623</strain>
    </source>
</reference>
<evidence type="ECO:0008006" key="4">
    <source>
        <dbReference type="Google" id="ProtNLM"/>
    </source>
</evidence>
<keyword evidence="3" id="KW-1185">Reference proteome</keyword>
<sequence>MKTRLNITIENTILMQVKAYAASNHMSISQIVEDHLKMIVKTSARNRSILDEVDQLESPQNTDSEKNLKNDFYEERAKKYGF</sequence>
<dbReference type="InterPro" id="IPR045944">
    <property type="entry name" value="DUF6364"/>
</dbReference>
<evidence type="ECO:0000256" key="1">
    <source>
        <dbReference type="SAM" id="MobiDB-lite"/>
    </source>
</evidence>
<evidence type="ECO:0000313" key="2">
    <source>
        <dbReference type="EMBL" id="CAG5071830.1"/>
    </source>
</evidence>
<gene>
    <name evidence="2" type="ORF">DYBT9623_03812</name>
</gene>
<dbReference type="RefSeq" id="WP_215235103.1">
    <property type="nucleotide sequence ID" value="NZ_CAJRAU010000005.1"/>
</dbReference>
<dbReference type="Pfam" id="PF19891">
    <property type="entry name" value="DUF6364"/>
    <property type="match status" value="1"/>
</dbReference>
<name>A0ABN7RAP1_9BACT</name>
<dbReference type="EMBL" id="CAJRAU010000005">
    <property type="protein sequence ID" value="CAG5071830.1"/>
    <property type="molecule type" value="Genomic_DNA"/>
</dbReference>
<dbReference type="Proteomes" id="UP000679725">
    <property type="component" value="Unassembled WGS sequence"/>
</dbReference>
<proteinExistence type="predicted"/>